<feature type="transmembrane region" description="Helical" evidence="1">
    <location>
        <begin position="15"/>
        <end position="34"/>
    </location>
</feature>
<protein>
    <submittedName>
        <fullName evidence="2">Uncharacterized protein</fullName>
    </submittedName>
</protein>
<keyword evidence="3" id="KW-1185">Reference proteome</keyword>
<organism evidence="2 3">
    <name type="scientific">Desulfurobacterium pacificum</name>
    <dbReference type="NCBI Taxonomy" id="240166"/>
    <lineage>
        <taxon>Bacteria</taxon>
        <taxon>Pseudomonadati</taxon>
        <taxon>Aquificota</taxon>
        <taxon>Aquificia</taxon>
        <taxon>Desulfurobacteriales</taxon>
        <taxon>Desulfurobacteriaceae</taxon>
        <taxon>Desulfurobacterium</taxon>
    </lineage>
</organism>
<keyword evidence="1" id="KW-0472">Membrane</keyword>
<dbReference type="RefSeq" id="WP_283400417.1">
    <property type="nucleotide sequence ID" value="NZ_FXUB01000002.1"/>
</dbReference>
<evidence type="ECO:0000313" key="2">
    <source>
        <dbReference type="EMBL" id="SMP11528.1"/>
    </source>
</evidence>
<keyword evidence="1" id="KW-1133">Transmembrane helix</keyword>
<keyword evidence="1" id="KW-0812">Transmembrane</keyword>
<proteinExistence type="predicted"/>
<name>A0ABY1NL21_9BACT</name>
<feature type="transmembrane region" description="Helical" evidence="1">
    <location>
        <begin position="40"/>
        <end position="64"/>
    </location>
</feature>
<evidence type="ECO:0000313" key="3">
    <source>
        <dbReference type="Proteomes" id="UP001157911"/>
    </source>
</evidence>
<sequence>MDKIEKEVDLYRDMLKILSAYVFAIGSGIVGLLFKQKSLLVMVLLFIGFFLELMLISAMTKLYLKIRNLLQES</sequence>
<comment type="caution">
    <text evidence="2">The sequence shown here is derived from an EMBL/GenBank/DDBJ whole genome shotgun (WGS) entry which is preliminary data.</text>
</comment>
<reference evidence="2 3" key="1">
    <citation type="submission" date="2017-05" db="EMBL/GenBank/DDBJ databases">
        <authorList>
            <person name="Varghese N."/>
            <person name="Submissions S."/>
        </authorList>
    </citation>
    <scope>NUCLEOTIDE SEQUENCE [LARGE SCALE GENOMIC DNA]</scope>
    <source>
        <strain evidence="2 3">DSM 15522</strain>
    </source>
</reference>
<accession>A0ABY1NL21</accession>
<dbReference type="Proteomes" id="UP001157911">
    <property type="component" value="Unassembled WGS sequence"/>
</dbReference>
<dbReference type="EMBL" id="FXUB01000002">
    <property type="protein sequence ID" value="SMP11528.1"/>
    <property type="molecule type" value="Genomic_DNA"/>
</dbReference>
<gene>
    <name evidence="2" type="ORF">SAMN06265339_0936</name>
</gene>
<evidence type="ECO:0000256" key="1">
    <source>
        <dbReference type="SAM" id="Phobius"/>
    </source>
</evidence>